<dbReference type="Gene3D" id="1.10.10.10">
    <property type="entry name" value="Winged helix-like DNA-binding domain superfamily/Winged helix DNA-binding domain"/>
    <property type="match status" value="1"/>
</dbReference>
<dbReference type="InterPro" id="IPR036388">
    <property type="entry name" value="WH-like_DNA-bd_sf"/>
</dbReference>
<dbReference type="PROSITE" id="PS50949">
    <property type="entry name" value="HTH_GNTR"/>
    <property type="match status" value="1"/>
</dbReference>
<keyword evidence="3" id="KW-0804">Transcription</keyword>
<evidence type="ECO:0000256" key="3">
    <source>
        <dbReference type="ARBA" id="ARBA00023163"/>
    </source>
</evidence>
<evidence type="ECO:0000313" key="5">
    <source>
        <dbReference type="EMBL" id="WEG08482.1"/>
    </source>
</evidence>
<dbReference type="Pfam" id="PF00392">
    <property type="entry name" value="GntR"/>
    <property type="match status" value="1"/>
</dbReference>
<dbReference type="Pfam" id="PF07729">
    <property type="entry name" value="FCD"/>
    <property type="match status" value="1"/>
</dbReference>
<reference evidence="5 6" key="1">
    <citation type="submission" date="2023-03" db="EMBL/GenBank/DDBJ databases">
        <title>Genome sequence of Microbacterium sp. KACC 23027.</title>
        <authorList>
            <person name="Kim S."/>
            <person name="Heo J."/>
            <person name="Kwon S.-W."/>
        </authorList>
    </citation>
    <scope>NUCLEOTIDE SEQUENCE [LARGE SCALE GENOMIC DNA]</scope>
    <source>
        <strain evidence="5 6">KACC 23027</strain>
    </source>
</reference>
<dbReference type="PANTHER" id="PTHR43537">
    <property type="entry name" value="TRANSCRIPTIONAL REGULATOR, GNTR FAMILY"/>
    <property type="match status" value="1"/>
</dbReference>
<dbReference type="EMBL" id="CP119108">
    <property type="protein sequence ID" value="WEG08482.1"/>
    <property type="molecule type" value="Genomic_DNA"/>
</dbReference>
<dbReference type="Proteomes" id="UP001214553">
    <property type="component" value="Chromosome"/>
</dbReference>
<keyword evidence="2" id="KW-0238">DNA-binding</keyword>
<feature type="domain" description="HTH gntR-type" evidence="4">
    <location>
        <begin position="10"/>
        <end position="77"/>
    </location>
</feature>
<sequence length="239" mass="26212">MSAAARPGFGRATDEVARILQGRIIDGTMPPGSRIDIEAIAEEFGISRTPVREAILRLEGLGLAERLPYRGAIVSAVDPDRFAEVTALRIELEGLAAHLGAPRLNDDDLTEMRSILDEIEARGRESDFALGTFNELNHRFHHLITQAAGAPVLARLIEILTAEADRMRLHSRFDHTASAPHHRAILEACERHDGPAAGELMRRHILAARAYTADRSDPATGILSTVLRETDLTLTEEHS</sequence>
<evidence type="ECO:0000313" key="6">
    <source>
        <dbReference type="Proteomes" id="UP001214553"/>
    </source>
</evidence>
<dbReference type="InterPro" id="IPR036390">
    <property type="entry name" value="WH_DNA-bd_sf"/>
</dbReference>
<dbReference type="SUPFAM" id="SSF46785">
    <property type="entry name" value="Winged helix' DNA-binding domain"/>
    <property type="match status" value="1"/>
</dbReference>
<dbReference type="CDD" id="cd07377">
    <property type="entry name" value="WHTH_GntR"/>
    <property type="match status" value="1"/>
</dbReference>
<accession>A0ABY8BZE9</accession>
<keyword evidence="6" id="KW-1185">Reference proteome</keyword>
<dbReference type="InterPro" id="IPR008920">
    <property type="entry name" value="TF_FadR/GntR_C"/>
</dbReference>
<dbReference type="InterPro" id="IPR011711">
    <property type="entry name" value="GntR_C"/>
</dbReference>
<protein>
    <submittedName>
        <fullName evidence="5">GntR family transcriptional regulator</fullName>
    </submittedName>
</protein>
<dbReference type="SMART" id="SM00345">
    <property type="entry name" value="HTH_GNTR"/>
    <property type="match status" value="1"/>
</dbReference>
<organism evidence="5 6">
    <name type="scientific">Microbacterium horticulturae</name>
    <dbReference type="NCBI Taxonomy" id="3028316"/>
    <lineage>
        <taxon>Bacteria</taxon>
        <taxon>Bacillati</taxon>
        <taxon>Actinomycetota</taxon>
        <taxon>Actinomycetes</taxon>
        <taxon>Micrococcales</taxon>
        <taxon>Microbacteriaceae</taxon>
        <taxon>Microbacterium</taxon>
    </lineage>
</organism>
<gene>
    <name evidence="5" type="ORF">PU630_14730</name>
</gene>
<dbReference type="PANTHER" id="PTHR43537:SF24">
    <property type="entry name" value="GLUCONATE OPERON TRANSCRIPTIONAL REPRESSOR"/>
    <property type="match status" value="1"/>
</dbReference>
<dbReference type="SMART" id="SM00895">
    <property type="entry name" value="FCD"/>
    <property type="match status" value="1"/>
</dbReference>
<dbReference type="SUPFAM" id="SSF48008">
    <property type="entry name" value="GntR ligand-binding domain-like"/>
    <property type="match status" value="1"/>
</dbReference>
<dbReference type="InterPro" id="IPR000524">
    <property type="entry name" value="Tscrpt_reg_HTH_GntR"/>
</dbReference>
<evidence type="ECO:0000256" key="2">
    <source>
        <dbReference type="ARBA" id="ARBA00023125"/>
    </source>
</evidence>
<name>A0ABY8BZE9_9MICO</name>
<dbReference type="Gene3D" id="1.20.120.530">
    <property type="entry name" value="GntR ligand-binding domain-like"/>
    <property type="match status" value="1"/>
</dbReference>
<keyword evidence="1" id="KW-0805">Transcription regulation</keyword>
<dbReference type="RefSeq" id="WP_275277810.1">
    <property type="nucleotide sequence ID" value="NZ_CP119108.1"/>
</dbReference>
<proteinExistence type="predicted"/>
<evidence type="ECO:0000256" key="1">
    <source>
        <dbReference type="ARBA" id="ARBA00023015"/>
    </source>
</evidence>
<evidence type="ECO:0000259" key="4">
    <source>
        <dbReference type="PROSITE" id="PS50949"/>
    </source>
</evidence>